<sequence length="200" mass="20844">MDITVVGEGAVLAAPDILRLHAGVEVRRASAAESFTAVRAAAARLAEALAREGVAAQDVRTVELSLGPEYEVYPRVAAYRAVQGVEVIVRDLSRADHVIDTVAGVGEEARLNGLAFEVSDPSGVLRQARTRAFRDAAAKAAHYAELAGRPLGRVVSVSEDVRGGGPQPLTLAAAAAETSASISPGRQSLTVTVWLGYDFG</sequence>
<dbReference type="InterPro" id="IPR052022">
    <property type="entry name" value="26kDa_periplasmic_antigen"/>
</dbReference>
<gene>
    <name evidence="1" type="ORF">HD596_006302</name>
</gene>
<dbReference type="EMBL" id="JACHMB010000001">
    <property type="protein sequence ID" value="MBB5779546.1"/>
    <property type="molecule type" value="Genomic_DNA"/>
</dbReference>
<reference evidence="1 2" key="1">
    <citation type="submission" date="2020-08" db="EMBL/GenBank/DDBJ databases">
        <title>Sequencing the genomes of 1000 actinobacteria strains.</title>
        <authorList>
            <person name="Klenk H.-P."/>
        </authorList>
    </citation>
    <scope>NUCLEOTIDE SEQUENCE [LARGE SCALE GENOMIC DNA]</scope>
    <source>
        <strain evidence="1 2">DSM 45507</strain>
    </source>
</reference>
<protein>
    <submittedName>
        <fullName evidence="1">Uncharacterized protein YggE</fullName>
    </submittedName>
</protein>
<dbReference type="InterPro" id="IPR007497">
    <property type="entry name" value="SIMPL/DUF541"/>
</dbReference>
<dbReference type="Gene3D" id="3.30.70.2970">
    <property type="entry name" value="Protein of unknown function (DUF541), domain 2"/>
    <property type="match status" value="1"/>
</dbReference>
<keyword evidence="2" id="KW-1185">Reference proteome</keyword>
<evidence type="ECO:0000313" key="2">
    <source>
        <dbReference type="Proteomes" id="UP000579153"/>
    </source>
</evidence>
<proteinExistence type="predicted"/>
<dbReference type="Pfam" id="PF04402">
    <property type="entry name" value="SIMPL"/>
    <property type="match status" value="1"/>
</dbReference>
<dbReference type="RefSeq" id="WP_185072840.1">
    <property type="nucleotide sequence ID" value="NZ_JACHMB010000001.1"/>
</dbReference>
<dbReference type="GO" id="GO:0006974">
    <property type="term" value="P:DNA damage response"/>
    <property type="evidence" value="ECO:0007669"/>
    <property type="project" value="TreeGrafter"/>
</dbReference>
<dbReference type="AlphaFoldDB" id="A0A7W9LD84"/>
<dbReference type="PANTHER" id="PTHR34387">
    <property type="entry name" value="SLR1258 PROTEIN"/>
    <property type="match status" value="1"/>
</dbReference>
<comment type="caution">
    <text evidence="1">The sequence shown here is derived from an EMBL/GenBank/DDBJ whole genome shotgun (WGS) entry which is preliminary data.</text>
</comment>
<accession>A0A7W9LD84</accession>
<dbReference type="PANTHER" id="PTHR34387:SF1">
    <property type="entry name" value="PERIPLASMIC IMMUNOGENIC PROTEIN"/>
    <property type="match status" value="1"/>
</dbReference>
<evidence type="ECO:0000313" key="1">
    <source>
        <dbReference type="EMBL" id="MBB5779546.1"/>
    </source>
</evidence>
<dbReference type="Proteomes" id="UP000579153">
    <property type="component" value="Unassembled WGS sequence"/>
</dbReference>
<name>A0A7W9LD84_9ACTN</name>
<dbReference type="Gene3D" id="3.30.110.170">
    <property type="entry name" value="Protein of unknown function (DUF541), domain 1"/>
    <property type="match status" value="1"/>
</dbReference>
<organism evidence="1 2">
    <name type="scientific">Nonomuraea jabiensis</name>
    <dbReference type="NCBI Taxonomy" id="882448"/>
    <lineage>
        <taxon>Bacteria</taxon>
        <taxon>Bacillati</taxon>
        <taxon>Actinomycetota</taxon>
        <taxon>Actinomycetes</taxon>
        <taxon>Streptosporangiales</taxon>
        <taxon>Streptosporangiaceae</taxon>
        <taxon>Nonomuraea</taxon>
    </lineage>
</organism>